<feature type="binding site" evidence="10">
    <location>
        <position position="158"/>
    </location>
    <ligand>
        <name>NAD(+)</name>
        <dbReference type="ChEBI" id="CHEBI:57540"/>
    </ligand>
</feature>
<feature type="binding site" evidence="10">
    <location>
        <position position="376"/>
    </location>
    <ligand>
        <name>Zn(2+)</name>
        <dbReference type="ChEBI" id="CHEBI:29105"/>
    </ligand>
</feature>
<dbReference type="Gene3D" id="3.30.470.30">
    <property type="entry name" value="DNA ligase/mRNA capping enzyme"/>
    <property type="match status" value="1"/>
</dbReference>
<accession>A0ABV4NU61</accession>
<feature type="active site" description="N6-AMP-lysine intermediate" evidence="10">
    <location>
        <position position="113"/>
    </location>
</feature>
<dbReference type="PROSITE" id="PS50172">
    <property type="entry name" value="BRCT"/>
    <property type="match status" value="1"/>
</dbReference>
<comment type="caution">
    <text evidence="13">The sequence shown here is derived from an EMBL/GenBank/DDBJ whole genome shotgun (WGS) entry which is preliminary data.</text>
</comment>
<keyword evidence="2 10" id="KW-0436">Ligase</keyword>
<feature type="binding site" evidence="10">
    <location>
        <position position="129"/>
    </location>
    <ligand>
        <name>NAD(+)</name>
        <dbReference type="ChEBI" id="CHEBI:57540"/>
    </ligand>
</feature>
<evidence type="ECO:0000256" key="7">
    <source>
        <dbReference type="ARBA" id="ARBA00023027"/>
    </source>
</evidence>
<keyword evidence="10" id="KW-0464">Manganese</keyword>
<dbReference type="Pfam" id="PF01653">
    <property type="entry name" value="DNA_ligase_aden"/>
    <property type="match status" value="1"/>
</dbReference>
<feature type="domain" description="BRCT" evidence="12">
    <location>
        <begin position="537"/>
        <end position="603"/>
    </location>
</feature>
<keyword evidence="10" id="KW-0460">Magnesium</keyword>
<evidence type="ECO:0000256" key="9">
    <source>
        <dbReference type="ARBA" id="ARBA00034005"/>
    </source>
</evidence>
<evidence type="ECO:0000256" key="1">
    <source>
        <dbReference type="ARBA" id="ARBA00004067"/>
    </source>
</evidence>
<dbReference type="InterPro" id="IPR004150">
    <property type="entry name" value="NAD_DNA_ligase_OB"/>
</dbReference>
<comment type="caution">
    <text evidence="10">Lacks conserved residue(s) required for the propagation of feature annotation.</text>
</comment>
<dbReference type="SUPFAM" id="SSF52113">
    <property type="entry name" value="BRCT domain"/>
    <property type="match status" value="1"/>
</dbReference>
<keyword evidence="5 10" id="KW-0227">DNA damage</keyword>
<evidence type="ECO:0000256" key="11">
    <source>
        <dbReference type="SAM" id="MobiDB-lite"/>
    </source>
</evidence>
<feature type="binding site" evidence="10">
    <location>
        <position position="363"/>
    </location>
    <ligand>
        <name>Zn(2+)</name>
        <dbReference type="ChEBI" id="CHEBI:29105"/>
    </ligand>
</feature>
<evidence type="ECO:0000313" key="13">
    <source>
        <dbReference type="EMBL" id="MFA0809502.1"/>
    </source>
</evidence>
<feature type="binding site" evidence="10">
    <location>
        <begin position="75"/>
        <end position="76"/>
    </location>
    <ligand>
        <name>NAD(+)</name>
        <dbReference type="ChEBI" id="CHEBI:57540"/>
    </ligand>
</feature>
<evidence type="ECO:0000256" key="3">
    <source>
        <dbReference type="ARBA" id="ARBA00022705"/>
    </source>
</evidence>
<keyword evidence="7 10" id="KW-0520">NAD</keyword>
<dbReference type="Gene3D" id="3.30.1490.70">
    <property type="match status" value="1"/>
</dbReference>
<feature type="binding site" evidence="10">
    <location>
        <position position="271"/>
    </location>
    <ligand>
        <name>NAD(+)</name>
        <dbReference type="ChEBI" id="CHEBI:57540"/>
    </ligand>
</feature>
<dbReference type="SUPFAM" id="SSF50249">
    <property type="entry name" value="Nucleic acid-binding proteins"/>
    <property type="match status" value="1"/>
</dbReference>
<evidence type="ECO:0000256" key="4">
    <source>
        <dbReference type="ARBA" id="ARBA00022723"/>
    </source>
</evidence>
<feature type="binding site" evidence="10">
    <location>
        <begin position="32"/>
        <end position="36"/>
    </location>
    <ligand>
        <name>NAD(+)</name>
        <dbReference type="ChEBI" id="CHEBI:57540"/>
    </ligand>
</feature>
<comment type="catalytic activity">
    <reaction evidence="9 10">
        <text>NAD(+) + (deoxyribonucleotide)n-3'-hydroxyl + 5'-phospho-(deoxyribonucleotide)m = (deoxyribonucleotide)n+m + AMP + beta-nicotinamide D-nucleotide.</text>
        <dbReference type="EC" id="6.5.1.2"/>
    </reaction>
</comment>
<evidence type="ECO:0000256" key="10">
    <source>
        <dbReference type="HAMAP-Rule" id="MF_01588"/>
    </source>
</evidence>
<comment type="similarity">
    <text evidence="10">Belongs to the NAD-dependent DNA ligase family. LigA subfamily.</text>
</comment>
<dbReference type="Pfam" id="PF00533">
    <property type="entry name" value="BRCT"/>
    <property type="match status" value="1"/>
</dbReference>
<dbReference type="SUPFAM" id="SSF47781">
    <property type="entry name" value="RuvA domain 2-like"/>
    <property type="match status" value="1"/>
</dbReference>
<comment type="cofactor">
    <cofactor evidence="10">
        <name>Mg(2+)</name>
        <dbReference type="ChEBI" id="CHEBI:18420"/>
    </cofactor>
    <cofactor evidence="10">
        <name>Mn(2+)</name>
        <dbReference type="ChEBI" id="CHEBI:29035"/>
    </cofactor>
</comment>
<dbReference type="SUPFAM" id="SSF56091">
    <property type="entry name" value="DNA ligase/mRNA capping enzyme, catalytic domain"/>
    <property type="match status" value="1"/>
</dbReference>
<evidence type="ECO:0000256" key="8">
    <source>
        <dbReference type="ARBA" id="ARBA00023204"/>
    </source>
</evidence>
<dbReference type="CDD" id="cd17748">
    <property type="entry name" value="BRCT_DNA_ligase_like"/>
    <property type="match status" value="1"/>
</dbReference>
<evidence type="ECO:0000259" key="12">
    <source>
        <dbReference type="PROSITE" id="PS50172"/>
    </source>
</evidence>
<dbReference type="InterPro" id="IPR010994">
    <property type="entry name" value="RuvA_2-like"/>
</dbReference>
<keyword evidence="8 10" id="KW-0234">DNA repair</keyword>
<evidence type="ECO:0000256" key="2">
    <source>
        <dbReference type="ARBA" id="ARBA00022598"/>
    </source>
</evidence>
<reference evidence="13 14" key="1">
    <citation type="submission" date="2024-08" db="EMBL/GenBank/DDBJ databases">
        <authorList>
            <person name="Ishaq N."/>
        </authorList>
    </citation>
    <scope>NUCLEOTIDE SEQUENCE [LARGE SCALE GENOMIC DNA]</scope>
    <source>
        <strain evidence="13 14">DSM 18651</strain>
    </source>
</reference>
<dbReference type="Pfam" id="PF03120">
    <property type="entry name" value="OB_DNA_ligase"/>
    <property type="match status" value="1"/>
</dbReference>
<keyword evidence="14" id="KW-1185">Reference proteome</keyword>
<dbReference type="EMBL" id="JBGMEK010000001">
    <property type="protein sequence ID" value="MFA0809502.1"/>
    <property type="molecule type" value="Genomic_DNA"/>
</dbReference>
<dbReference type="InterPro" id="IPR001679">
    <property type="entry name" value="DNA_ligase"/>
</dbReference>
<dbReference type="InterPro" id="IPR001357">
    <property type="entry name" value="BRCT_dom"/>
</dbReference>
<dbReference type="HAMAP" id="MF_01588">
    <property type="entry name" value="DNA_ligase_A"/>
    <property type="match status" value="1"/>
</dbReference>
<dbReference type="InterPro" id="IPR013839">
    <property type="entry name" value="DNAligase_adenylation"/>
</dbReference>
<proteinExistence type="inferred from homology"/>
<feature type="compositionally biased region" description="Basic and acidic residues" evidence="11">
    <location>
        <begin position="617"/>
        <end position="645"/>
    </location>
</feature>
<dbReference type="RefSeq" id="WP_371837171.1">
    <property type="nucleotide sequence ID" value="NZ_JBGMEK010000001.1"/>
</dbReference>
<keyword evidence="6 10" id="KW-0862">Zinc</keyword>
<dbReference type="Proteomes" id="UP001569428">
    <property type="component" value="Unassembled WGS sequence"/>
</dbReference>
<organism evidence="13 14">
    <name type="scientific">Microbulbifer epialgicus</name>
    <dbReference type="NCBI Taxonomy" id="393907"/>
    <lineage>
        <taxon>Bacteria</taxon>
        <taxon>Pseudomonadati</taxon>
        <taxon>Pseudomonadota</taxon>
        <taxon>Gammaproteobacteria</taxon>
        <taxon>Cellvibrionales</taxon>
        <taxon>Microbulbiferaceae</taxon>
        <taxon>Microbulbifer</taxon>
    </lineage>
</organism>
<keyword evidence="3 10" id="KW-0235">DNA replication</keyword>
<evidence type="ECO:0000313" key="14">
    <source>
        <dbReference type="Proteomes" id="UP001569428"/>
    </source>
</evidence>
<feature type="region of interest" description="Disordered" evidence="11">
    <location>
        <begin position="615"/>
        <end position="645"/>
    </location>
</feature>
<dbReference type="PIRSF" id="PIRSF001604">
    <property type="entry name" value="LigA"/>
    <property type="match status" value="1"/>
</dbReference>
<evidence type="ECO:0000256" key="6">
    <source>
        <dbReference type="ARBA" id="ARBA00022833"/>
    </source>
</evidence>
<dbReference type="Gene3D" id="3.40.50.10190">
    <property type="entry name" value="BRCT domain"/>
    <property type="match status" value="1"/>
</dbReference>
<dbReference type="EC" id="6.5.1.2" evidence="10"/>
<sequence>MKPANELTTPELVSFLKAANQAYRSGSPIIDDATYDHVYLAELHKRDPLNPFLNRVEPEGDFGSEKVRHERPMLSTEKAYTTKDMANFVRRVEGIAQELGIITSSIQYRITPKLDGMAGNYSKNNLVARGNGEVGNNVTHVFNHGVQAIGGANTGLGEIVLLSSAWENGLSEKFSHPRNVIVGLVGADKINEDVFEALQAGHVHFTPYSELPGQLVTAKDLTGPQLNDICDQLETGCGYPTDGSVIEVVNDQLKEAMGHTSHHYRWQIAWKRVGEMVTSTVTGVYWQTGRTGRVTPILKIDRVWLSGAWIENVTGHHAGNVQNLNIGRGCIVNVVRSGEVIPKLCGVVKKGESALLPRTCPSCDNELIREREFLICANTESCQAQIANRLGHFFSTIGNIDLFGEKTIDTLLTHGVDELPKIYEQTDKDFQSMGFGPKQAQNLVREINRSLTDPIEDWRFLAGFGIRHLGKGDSRRLLSSYPLLELPSVTAEQIQALPSFGQLKASRIASEIRSTWPLIESMINLGFNLTGIPNVAKSDNPIGGLNIVFTGKMENPRKKLEEQALMLGATPQSSVSKNTDILVVGQNVGSKKLEAARKHNTRILEEAAYLEMITSTPHEKHEGPSTNSLKKEAKTASEDQFKLFA</sequence>
<dbReference type="Gene3D" id="2.40.50.140">
    <property type="entry name" value="Nucleic acid-binding proteins"/>
    <property type="match status" value="1"/>
</dbReference>
<feature type="binding site" evidence="10">
    <location>
        <position position="360"/>
    </location>
    <ligand>
        <name>Zn(2+)</name>
        <dbReference type="ChEBI" id="CHEBI:29105"/>
    </ligand>
</feature>
<evidence type="ECO:0000256" key="5">
    <source>
        <dbReference type="ARBA" id="ARBA00022763"/>
    </source>
</evidence>
<name>A0ABV4NU61_9GAMM</name>
<dbReference type="InterPro" id="IPR013840">
    <property type="entry name" value="DNAligase_N"/>
</dbReference>
<keyword evidence="4 10" id="KW-0479">Metal-binding</keyword>
<dbReference type="Pfam" id="PF14520">
    <property type="entry name" value="HHH_5"/>
    <property type="match status" value="1"/>
</dbReference>
<protein>
    <recommendedName>
        <fullName evidence="10">DNA ligase</fullName>
        <ecNumber evidence="10">6.5.1.2</ecNumber>
    </recommendedName>
    <alternativeName>
        <fullName evidence="10">Polydeoxyribonucleotide synthase [NAD(+)]</fullName>
    </alternativeName>
</protein>
<gene>
    <name evidence="10" type="primary">ligA</name>
    <name evidence="13" type="ORF">ACCI49_01100</name>
</gene>
<dbReference type="InterPro" id="IPR036420">
    <property type="entry name" value="BRCT_dom_sf"/>
</dbReference>
<dbReference type="InterPro" id="IPR012340">
    <property type="entry name" value="NA-bd_OB-fold"/>
</dbReference>
<dbReference type="SMART" id="SM00532">
    <property type="entry name" value="LIGANc"/>
    <property type="match status" value="1"/>
</dbReference>
<dbReference type="Gene3D" id="1.10.150.20">
    <property type="entry name" value="5' to 3' exonuclease, C-terminal subdomain"/>
    <property type="match status" value="1"/>
</dbReference>
<comment type="function">
    <text evidence="1 10">DNA ligase that catalyzes the formation of phosphodiester linkages between 5'-phosphoryl and 3'-hydroxyl groups in double-stranded DNA using NAD as a coenzyme and as the energy source for the reaction. It is essential for DNA replication and repair of damaged DNA.</text>
</comment>
<feature type="binding site" evidence="10">
    <location>
        <position position="382"/>
    </location>
    <ligand>
        <name>Zn(2+)</name>
        <dbReference type="ChEBI" id="CHEBI:29105"/>
    </ligand>
</feature>